<dbReference type="GO" id="GO:0008299">
    <property type="term" value="P:isoprenoid biosynthetic process"/>
    <property type="evidence" value="ECO:0007669"/>
    <property type="project" value="UniProtKB-KW"/>
</dbReference>
<evidence type="ECO:0000256" key="1">
    <source>
        <dbReference type="ARBA" id="ARBA00023229"/>
    </source>
</evidence>
<evidence type="ECO:0000313" key="4">
    <source>
        <dbReference type="Proteomes" id="UP001596398"/>
    </source>
</evidence>
<organism evidence="3 4">
    <name type="scientific">Halosegnis marinus</name>
    <dbReference type="NCBI Taxonomy" id="3034023"/>
    <lineage>
        <taxon>Archaea</taxon>
        <taxon>Methanobacteriati</taxon>
        <taxon>Methanobacteriota</taxon>
        <taxon>Stenosarchaea group</taxon>
        <taxon>Halobacteria</taxon>
        <taxon>Halobacteriales</taxon>
        <taxon>Natronomonadaceae</taxon>
        <taxon>Halosegnis</taxon>
    </lineage>
</organism>
<dbReference type="EMBL" id="JBHTAP010000001">
    <property type="protein sequence ID" value="MFC7236496.1"/>
    <property type="molecule type" value="Genomic_DNA"/>
</dbReference>
<reference evidence="3 4" key="1">
    <citation type="journal article" date="2019" name="Int. J. Syst. Evol. Microbiol.">
        <title>The Global Catalogue of Microorganisms (GCM) 10K type strain sequencing project: providing services to taxonomists for standard genome sequencing and annotation.</title>
        <authorList>
            <consortium name="The Broad Institute Genomics Platform"/>
            <consortium name="The Broad Institute Genome Sequencing Center for Infectious Disease"/>
            <person name="Wu L."/>
            <person name="Ma J."/>
        </authorList>
    </citation>
    <scope>NUCLEOTIDE SEQUENCE [LARGE SCALE GENOMIC DNA]</scope>
    <source>
        <strain evidence="3 4">DT85</strain>
    </source>
</reference>
<gene>
    <name evidence="3" type="ORF">ACFQJ4_14370</name>
</gene>
<dbReference type="InterPro" id="IPR022002">
    <property type="entry name" value="ChsH2_Znr"/>
</dbReference>
<dbReference type="SUPFAM" id="SSF50249">
    <property type="entry name" value="Nucleic acid-binding proteins"/>
    <property type="match status" value="1"/>
</dbReference>
<protein>
    <submittedName>
        <fullName evidence="3">Zinc ribbon domain-containing protein</fullName>
    </submittedName>
</protein>
<dbReference type="SUPFAM" id="SSF53901">
    <property type="entry name" value="Thiolase-like"/>
    <property type="match status" value="2"/>
</dbReference>
<dbReference type="Gene3D" id="3.40.47.10">
    <property type="match status" value="1"/>
</dbReference>
<keyword evidence="1" id="KW-0414">Isoprene biosynthesis</keyword>
<keyword evidence="4" id="KW-1185">Reference proteome</keyword>
<dbReference type="CDD" id="cd00827">
    <property type="entry name" value="init_cond_enzymes"/>
    <property type="match status" value="1"/>
</dbReference>
<proteinExistence type="predicted"/>
<evidence type="ECO:0000259" key="2">
    <source>
        <dbReference type="Pfam" id="PF12172"/>
    </source>
</evidence>
<dbReference type="AlphaFoldDB" id="A0ABD5ZSR0"/>
<name>A0ABD5ZSR0_9EURY</name>
<dbReference type="Pfam" id="PF12172">
    <property type="entry name" value="zf-ChsH2"/>
    <property type="match status" value="1"/>
</dbReference>
<dbReference type="RefSeq" id="WP_276234652.1">
    <property type="nucleotide sequence ID" value="NZ_CP119802.1"/>
</dbReference>
<evidence type="ECO:0000313" key="3">
    <source>
        <dbReference type="EMBL" id="MFC7236496.1"/>
    </source>
</evidence>
<dbReference type="Proteomes" id="UP001596398">
    <property type="component" value="Unassembled WGS sequence"/>
</dbReference>
<sequence>MSVGIRAVGAYAPRFRVTAEAFEEAWGSFDAPGVETKAVPDADEDALTMGYEAATRALDAAEVAPEEVDFLAFASTTPPLAEEDLTVRLGSLLGVESDATRHVFTGSTRAGTRALAAALDAGPERGLVVVADCPRGEPHDAREHAAGAGAAAFVVGPEAPLRVTERVEHADAYPGTRFRRTGEERVGSIDAGVYDRNAFVRPLAAAVEDIEVGDLDAAAIQMPDGKLPYRAAGAMGLDNGTVHAGGTVSTLGDTGAASVPLGLASALSEGAERLLAVSWGSGAGADAFLLAAEGEVPVSLALDGDEEVSYAEYLRLRGEITAEEPDGGGAYVSVPTWHRSLPQRHRLVAGRCPECGTYTFPPEGACRGCDTLVEFEEVALSGDGTVEAQTEIGKGGAPPEFAELQSRSGAFGVAIVAFDAPDGGEATAPAMVVGDAAVGDRVEATQRRIYTQEGVTRYGFKVRRAE</sequence>
<feature type="domain" description="ChsH2 rubredoxin-like zinc ribbon" evidence="2">
    <location>
        <begin position="341"/>
        <end position="370"/>
    </location>
</feature>
<dbReference type="InterPro" id="IPR012340">
    <property type="entry name" value="NA-bd_OB-fold"/>
</dbReference>
<dbReference type="InterPro" id="IPR016039">
    <property type="entry name" value="Thiolase-like"/>
</dbReference>
<comment type="caution">
    <text evidence="3">The sequence shown here is derived from an EMBL/GenBank/DDBJ whole genome shotgun (WGS) entry which is preliminary data.</text>
</comment>
<dbReference type="GeneID" id="79268219"/>
<accession>A0ABD5ZSR0</accession>